<proteinExistence type="predicted"/>
<feature type="region of interest" description="Disordered" evidence="1">
    <location>
        <begin position="96"/>
        <end position="150"/>
    </location>
</feature>
<protein>
    <submittedName>
        <fullName evidence="2">Uncharacterized protein</fullName>
    </submittedName>
</protein>
<sequence length="150" mass="15231">MVSIEPGFTDWDSLRHAEGKADVPAILADLGSGDPDRASEALDLLSCILTEIGPLYPETPDVVTALVAVAGEGLAAVPVEALTRLRPADGWPPGLPAAGLNTAAGRPGFPGRPTALSDGVCGPALRAVGQSAPGRPDTALSHRRPVRDGS</sequence>
<reference evidence="2 3" key="1">
    <citation type="submission" date="2020-04" db="EMBL/GenBank/DDBJ databases">
        <title>MicrobeNet Type strains.</title>
        <authorList>
            <person name="Nicholson A.C."/>
        </authorList>
    </citation>
    <scope>NUCLEOTIDE SEQUENCE [LARGE SCALE GENOMIC DNA]</scope>
    <source>
        <strain evidence="2 3">ATCC 23612</strain>
    </source>
</reference>
<dbReference type="EMBL" id="JAAXPG010000019">
    <property type="protein sequence ID" value="NKY99855.1"/>
    <property type="molecule type" value="Genomic_DNA"/>
</dbReference>
<name>A0A7X6MI24_9ACTN</name>
<comment type="caution">
    <text evidence="2">The sequence shown here is derived from an EMBL/GenBank/DDBJ whole genome shotgun (WGS) entry which is preliminary data.</text>
</comment>
<gene>
    <name evidence="2" type="ORF">HGB44_19600</name>
</gene>
<feature type="compositionally biased region" description="Basic residues" evidence="1">
    <location>
        <begin position="141"/>
        <end position="150"/>
    </location>
</feature>
<dbReference type="RefSeq" id="WP_061081731.1">
    <property type="nucleotide sequence ID" value="NZ_JAAXPG010000019.1"/>
</dbReference>
<keyword evidence="3" id="KW-1185">Reference proteome</keyword>
<accession>A0A7X6MI24</accession>
<evidence type="ECO:0000313" key="2">
    <source>
        <dbReference type="EMBL" id="NKY99855.1"/>
    </source>
</evidence>
<evidence type="ECO:0000256" key="1">
    <source>
        <dbReference type="SAM" id="MobiDB-lite"/>
    </source>
</evidence>
<organism evidence="2 3">
    <name type="scientific">Nocardiopsis alborubida</name>
    <dbReference type="NCBI Taxonomy" id="146802"/>
    <lineage>
        <taxon>Bacteria</taxon>
        <taxon>Bacillati</taxon>
        <taxon>Actinomycetota</taxon>
        <taxon>Actinomycetes</taxon>
        <taxon>Streptosporangiales</taxon>
        <taxon>Nocardiopsidaceae</taxon>
        <taxon>Nocardiopsis</taxon>
    </lineage>
</organism>
<dbReference type="AlphaFoldDB" id="A0A7X6MI24"/>
<evidence type="ECO:0000313" key="3">
    <source>
        <dbReference type="Proteomes" id="UP000553209"/>
    </source>
</evidence>
<dbReference type="Proteomes" id="UP000553209">
    <property type="component" value="Unassembled WGS sequence"/>
</dbReference>